<proteinExistence type="predicted"/>
<dbReference type="Proteomes" id="UP000735541">
    <property type="component" value="Unassembled WGS sequence"/>
</dbReference>
<reference evidence="3 4" key="1">
    <citation type="submission" date="2021-07" db="EMBL/GenBank/DDBJ databases">
        <title>Sequencing Streptomyces halstedii LGO-A4 genome an citrus endophytic actinomycete.</title>
        <authorList>
            <person name="Samborskyy M."/>
            <person name="Scott N."/>
            <person name="Deglau R."/>
            <person name="Dickens S."/>
            <person name="Oliveira L.G."/>
        </authorList>
    </citation>
    <scope>NUCLEOTIDE SEQUENCE [LARGE SCALE GENOMIC DNA]</scope>
    <source>
        <strain evidence="3 4">LGO-A4</strain>
    </source>
</reference>
<dbReference type="InterPro" id="IPR000873">
    <property type="entry name" value="AMP-dep_synth/lig_dom"/>
</dbReference>
<feature type="domain" description="AMP-dependent synthetase/ligase" evidence="1">
    <location>
        <begin position="476"/>
        <end position="818"/>
    </location>
</feature>
<dbReference type="InterPro" id="IPR001242">
    <property type="entry name" value="Condensation_dom"/>
</dbReference>
<dbReference type="SUPFAM" id="SSF56801">
    <property type="entry name" value="Acetyl-CoA synthetase-like"/>
    <property type="match status" value="1"/>
</dbReference>
<evidence type="ECO:0000259" key="1">
    <source>
        <dbReference type="Pfam" id="PF00501"/>
    </source>
</evidence>
<dbReference type="EMBL" id="JAHUVW010000001">
    <property type="protein sequence ID" value="MBV7672605.1"/>
    <property type="molecule type" value="Genomic_DNA"/>
</dbReference>
<dbReference type="SUPFAM" id="SSF52777">
    <property type="entry name" value="CoA-dependent acyltransferases"/>
    <property type="match status" value="2"/>
</dbReference>
<evidence type="ECO:0000313" key="3">
    <source>
        <dbReference type="EMBL" id="MBV7672605.1"/>
    </source>
</evidence>
<gene>
    <name evidence="3" type="ORF">STHAL_24450</name>
</gene>
<dbReference type="NCBIfam" id="TIGR01733">
    <property type="entry name" value="AA-adenyl-dom"/>
    <property type="match status" value="1"/>
</dbReference>
<accession>A0ABS6TWF8</accession>
<evidence type="ECO:0000259" key="2">
    <source>
        <dbReference type="Pfam" id="PF00668"/>
    </source>
</evidence>
<dbReference type="PANTHER" id="PTHR45527:SF1">
    <property type="entry name" value="FATTY ACID SYNTHASE"/>
    <property type="match status" value="1"/>
</dbReference>
<keyword evidence="4" id="KW-1185">Reference proteome</keyword>
<dbReference type="Pfam" id="PF00668">
    <property type="entry name" value="Condensation"/>
    <property type="match status" value="1"/>
</dbReference>
<dbReference type="Gene3D" id="3.30.559.10">
    <property type="entry name" value="Chloramphenicol acetyltransferase-like domain"/>
    <property type="match status" value="1"/>
</dbReference>
<dbReference type="InterPro" id="IPR023213">
    <property type="entry name" value="CAT-like_dom_sf"/>
</dbReference>
<organism evidence="3 4">
    <name type="scientific">Streptomyces halstedii</name>
    <dbReference type="NCBI Taxonomy" id="1944"/>
    <lineage>
        <taxon>Bacteria</taxon>
        <taxon>Bacillati</taxon>
        <taxon>Actinomycetota</taxon>
        <taxon>Actinomycetes</taxon>
        <taxon>Kitasatosporales</taxon>
        <taxon>Streptomycetaceae</taxon>
        <taxon>Streptomyces</taxon>
    </lineage>
</organism>
<name>A0ABS6TWF8_STRHA</name>
<feature type="domain" description="Condensation" evidence="2">
    <location>
        <begin position="18"/>
        <end position="451"/>
    </location>
</feature>
<sequence length="867" mass="93497">MTALLTDRSGRSGPGQVTLPLTAAQSGVWHAQTRDPLSPAQNTAEYLEIDGPLDPEVFAEALRRVTAETDALRVRVESGEEGPRQYLSAVVEPGPVVRDLRDAPRPYRRAEEWMRADLAEPFDLAAGPLFRHALLRVGEARWLWYVRIHHLLMDGFGHTLLARRTAEVYTALARGAAPGPRTFGSLADVVAEDAAYRSSGAFEADRAYWSEAFGDRPEVPRLAGRGTLPSRTFLRRTSHLQAPAAQGVRELAGRSRATWPDVLIAAQALYTSRATGRREVVLGLPMMGRLGSVSLRVPGLVMNVLPLRLTVRPDRTFAELVGQVVRGVREVRRHQRYRYEDIRRDLRLLGEDRGLVGPLVNVMAFDYALDFAGAPVRAGNLSTGPVEDLTVNIYDRGDGRGLRIDHDANPALYDEAGLTAHHERFLDLLERLVHADPHAPTAAHTVASRAELALASEAFAATDRALPPTTLIGPIEARAARTPGATALIQGQATLSYGELNIRANRLARHLRTLGARPGAVVAVAVPRSVDLVVSLLAVLKSGAAFLPLDPEDPELLPPLGDAAPVCAITDRADRLPGNTGTPQVVLAGLDVSGHLWSDPARPLTPAHPAYVVRASGSTGRPEWLVVSHRAVDNRVRWMREAYGLTAEDRVLQRTPASFDASVWELFWPLRQGAALVLADPDRDGDPAGTARTVREQAVTTCHFTPSTLRTFLAEAGPEPFPALRRVFCGGEALPGETAAAFHRALPGVALHHLHGPAEAAVDVAYHAYEAGGTGPVPDGRPVWNTRLYVLDEALQLCPPGVPGELYVAGGRLADGYLGRTGATAGRFVADPLGPPGGRMYRTGDRARRTADGEVVRLGRADERGGG</sequence>
<protein>
    <submittedName>
        <fullName evidence="3">Amino acid adenylation domain-containing protein</fullName>
    </submittedName>
</protein>
<dbReference type="Gene3D" id="2.30.38.10">
    <property type="entry name" value="Luciferase, Domain 3"/>
    <property type="match status" value="1"/>
</dbReference>
<dbReference type="Gene3D" id="3.30.559.30">
    <property type="entry name" value="Nonribosomal peptide synthetase, condensation domain"/>
    <property type="match status" value="2"/>
</dbReference>
<dbReference type="PANTHER" id="PTHR45527">
    <property type="entry name" value="NONRIBOSOMAL PEPTIDE SYNTHETASE"/>
    <property type="match status" value="1"/>
</dbReference>
<dbReference type="Pfam" id="PF00501">
    <property type="entry name" value="AMP-binding"/>
    <property type="match status" value="1"/>
</dbReference>
<evidence type="ECO:0000313" key="4">
    <source>
        <dbReference type="Proteomes" id="UP000735541"/>
    </source>
</evidence>
<dbReference type="InterPro" id="IPR010071">
    <property type="entry name" value="AA_adenyl_dom"/>
</dbReference>
<dbReference type="Gene3D" id="3.40.50.980">
    <property type="match status" value="2"/>
</dbReference>
<comment type="caution">
    <text evidence="3">The sequence shown here is derived from an EMBL/GenBank/DDBJ whole genome shotgun (WGS) entry which is preliminary data.</text>
</comment>